<sequence length="118" mass="13317">MLRLRMMYWGSCLMPRASGASAQTDGRVTLLETGPSGEGCFFILFYFYFGLDCAAYPRDLRAFPSPCAFYKFPAIPSNSSSWPLPARTREYTIFSRPECILLILTRTLTIALVHSFPP</sequence>
<evidence type="ECO:0000313" key="1">
    <source>
        <dbReference type="EMBL" id="KAF9513261.1"/>
    </source>
</evidence>
<dbReference type="Proteomes" id="UP000886523">
    <property type="component" value="Unassembled WGS sequence"/>
</dbReference>
<gene>
    <name evidence="1" type="ORF">BS47DRAFT_981398</name>
</gene>
<keyword evidence="2" id="KW-1185">Reference proteome</keyword>
<reference evidence="1" key="1">
    <citation type="journal article" date="2020" name="Nat. Commun.">
        <title>Large-scale genome sequencing of mycorrhizal fungi provides insights into the early evolution of symbiotic traits.</title>
        <authorList>
            <person name="Miyauchi S."/>
            <person name="Kiss E."/>
            <person name="Kuo A."/>
            <person name="Drula E."/>
            <person name="Kohler A."/>
            <person name="Sanchez-Garcia M."/>
            <person name="Morin E."/>
            <person name="Andreopoulos B."/>
            <person name="Barry K.W."/>
            <person name="Bonito G."/>
            <person name="Buee M."/>
            <person name="Carver A."/>
            <person name="Chen C."/>
            <person name="Cichocki N."/>
            <person name="Clum A."/>
            <person name="Culley D."/>
            <person name="Crous P.W."/>
            <person name="Fauchery L."/>
            <person name="Girlanda M."/>
            <person name="Hayes R.D."/>
            <person name="Keri Z."/>
            <person name="LaButti K."/>
            <person name="Lipzen A."/>
            <person name="Lombard V."/>
            <person name="Magnuson J."/>
            <person name="Maillard F."/>
            <person name="Murat C."/>
            <person name="Nolan M."/>
            <person name="Ohm R.A."/>
            <person name="Pangilinan J."/>
            <person name="Pereira M.F."/>
            <person name="Perotto S."/>
            <person name="Peter M."/>
            <person name="Pfister S."/>
            <person name="Riley R."/>
            <person name="Sitrit Y."/>
            <person name="Stielow J.B."/>
            <person name="Szollosi G."/>
            <person name="Zifcakova L."/>
            <person name="Stursova M."/>
            <person name="Spatafora J.W."/>
            <person name="Tedersoo L."/>
            <person name="Vaario L.M."/>
            <person name="Yamada A."/>
            <person name="Yan M."/>
            <person name="Wang P."/>
            <person name="Xu J."/>
            <person name="Bruns T."/>
            <person name="Baldrian P."/>
            <person name="Vilgalys R."/>
            <person name="Dunand C."/>
            <person name="Henrissat B."/>
            <person name="Grigoriev I.V."/>
            <person name="Hibbett D."/>
            <person name="Nagy L.G."/>
            <person name="Martin F.M."/>
        </authorList>
    </citation>
    <scope>NUCLEOTIDE SEQUENCE</scope>
    <source>
        <strain evidence="1">UP504</strain>
    </source>
</reference>
<protein>
    <submittedName>
        <fullName evidence="1">Uncharacterized protein</fullName>
    </submittedName>
</protein>
<accession>A0A9P6DSH9</accession>
<dbReference type="AlphaFoldDB" id="A0A9P6DSH9"/>
<name>A0A9P6DSH9_9AGAM</name>
<comment type="caution">
    <text evidence="1">The sequence shown here is derived from an EMBL/GenBank/DDBJ whole genome shotgun (WGS) entry which is preliminary data.</text>
</comment>
<organism evidence="1 2">
    <name type="scientific">Hydnum rufescens UP504</name>
    <dbReference type="NCBI Taxonomy" id="1448309"/>
    <lineage>
        <taxon>Eukaryota</taxon>
        <taxon>Fungi</taxon>
        <taxon>Dikarya</taxon>
        <taxon>Basidiomycota</taxon>
        <taxon>Agaricomycotina</taxon>
        <taxon>Agaricomycetes</taxon>
        <taxon>Cantharellales</taxon>
        <taxon>Hydnaceae</taxon>
        <taxon>Hydnum</taxon>
    </lineage>
</organism>
<evidence type="ECO:0000313" key="2">
    <source>
        <dbReference type="Proteomes" id="UP000886523"/>
    </source>
</evidence>
<dbReference type="EMBL" id="MU128975">
    <property type="protein sequence ID" value="KAF9513261.1"/>
    <property type="molecule type" value="Genomic_DNA"/>
</dbReference>
<proteinExistence type="predicted"/>